<feature type="transmembrane region" description="Helical" evidence="1">
    <location>
        <begin position="128"/>
        <end position="153"/>
    </location>
</feature>
<reference evidence="3" key="4">
    <citation type="submission" date="2023-02" db="EMBL/GenBank/DDBJ databases">
        <authorList>
            <person name="Sun Q."/>
            <person name="Mori K."/>
        </authorList>
    </citation>
    <scope>NUCLEOTIDE SEQUENCE</scope>
    <source>
        <strain evidence="3">NBRC 114545</strain>
    </source>
</reference>
<dbReference type="Proteomes" id="UP000268310">
    <property type="component" value="Chromosome"/>
</dbReference>
<sequence length="536" mass="58958">MQEKFNKTLILLVQYFKRDWLKIILWILGVGLFSAGFVPAFEEIAKGQGLQGMYETLQNPAMIAMIGPSSIESAADYTLGAMYANEMLLFCSLFSMIIAVLHVVSHTRKEEDLGLTELIRSFQVGRQANSLATIIETIVINVLLALFISGVMISFNTDTISVEGALLFGFTIAMAGIIGATIALILVQIMPNSSGTTGASLGIIGLLYIIRAGTDVSNPDLSLVNPLGWGYLTYPFTENNWSLLIFAIIFSLVAIVLAFSLEGKRDMGSGYLPEKEGREHARRSLLSVPGLFLKINKGTILSWLIAFIAMGMAYGSIYGDMASFIESNALIQQMFTASSISIEESFTSVIMLVMIFLVAILPISIVNKLFAEENRQHLSQLFTTKVSRGKFYWTTVILAIFCGFIGILLAAGSLGATAIYSMDNSSMELIDFLASGYNLFPAVLFYTGLASLALGWAPRLGKVVYIYLGYSFILSYFGDIVDLPEWFLNTAAENWLAHMPTDEFNPNAFFTILLISIVFMFLGYFGYKQRDMVEGA</sequence>
<evidence type="ECO:0000313" key="2">
    <source>
        <dbReference type="EMBL" id="AYW48104.1"/>
    </source>
</evidence>
<reference evidence="2" key="3">
    <citation type="submission" date="2018-03" db="EMBL/GenBank/DDBJ databases">
        <authorList>
            <person name="Jeon C.O."/>
        </authorList>
    </citation>
    <scope>NUCLEOTIDE SEQUENCE</scope>
    <source>
        <strain evidence="2">JCM 31126</strain>
    </source>
</reference>
<feature type="transmembrane region" description="Helical" evidence="1">
    <location>
        <begin position="87"/>
        <end position="107"/>
    </location>
</feature>
<evidence type="ECO:0000313" key="4">
    <source>
        <dbReference type="Proteomes" id="UP000268310"/>
    </source>
</evidence>
<feature type="transmembrane region" description="Helical" evidence="1">
    <location>
        <begin position="464"/>
        <end position="488"/>
    </location>
</feature>
<evidence type="ECO:0000256" key="1">
    <source>
        <dbReference type="SAM" id="Phobius"/>
    </source>
</evidence>
<feature type="transmembrane region" description="Helical" evidence="1">
    <location>
        <begin position="20"/>
        <end position="41"/>
    </location>
</feature>
<dbReference type="Proteomes" id="UP001157039">
    <property type="component" value="Unassembled WGS sequence"/>
</dbReference>
<name>A0AA37XK75_9ENTE</name>
<keyword evidence="1" id="KW-0812">Transmembrane</keyword>
<organism evidence="3 5">
    <name type="scientific">Tetragenococcus osmophilus</name>
    <dbReference type="NCBI Taxonomy" id="526944"/>
    <lineage>
        <taxon>Bacteria</taxon>
        <taxon>Bacillati</taxon>
        <taxon>Bacillota</taxon>
        <taxon>Bacilli</taxon>
        <taxon>Lactobacillales</taxon>
        <taxon>Enterococcaceae</taxon>
        <taxon>Tetragenococcus</taxon>
    </lineage>
</organism>
<protein>
    <submittedName>
        <fullName evidence="3">ABC transporter permease</fullName>
    </submittedName>
    <submittedName>
        <fullName evidence="2">Tetronasin resistance protein</fullName>
    </submittedName>
</protein>
<keyword evidence="1" id="KW-1133">Transmembrane helix</keyword>
<feature type="transmembrane region" description="Helical" evidence="1">
    <location>
        <begin position="391"/>
        <end position="419"/>
    </location>
</feature>
<accession>A0AA37XK75</accession>
<feature type="transmembrane region" description="Helical" evidence="1">
    <location>
        <begin position="439"/>
        <end position="457"/>
    </location>
</feature>
<keyword evidence="1" id="KW-0472">Membrane</keyword>
<dbReference type="KEGG" id="too:C7K38_06810"/>
<feature type="transmembrane region" description="Helical" evidence="1">
    <location>
        <begin position="345"/>
        <end position="370"/>
    </location>
</feature>
<feature type="transmembrane region" description="Helical" evidence="1">
    <location>
        <begin position="300"/>
        <end position="325"/>
    </location>
</feature>
<feature type="transmembrane region" description="Helical" evidence="1">
    <location>
        <begin position="241"/>
        <end position="261"/>
    </location>
</feature>
<dbReference type="RefSeq" id="WP_123935732.1">
    <property type="nucleotide sequence ID" value="NZ_BSUW01000001.1"/>
</dbReference>
<dbReference type="AlphaFoldDB" id="A0AA37XK75"/>
<evidence type="ECO:0000313" key="5">
    <source>
        <dbReference type="Proteomes" id="UP001157039"/>
    </source>
</evidence>
<gene>
    <name evidence="2" type="ORF">C7K38_06810</name>
    <name evidence="3" type="ORF">GCM10025885_12810</name>
</gene>
<feature type="transmembrane region" description="Helical" evidence="1">
    <location>
        <begin position="508"/>
        <end position="527"/>
    </location>
</feature>
<feature type="transmembrane region" description="Helical" evidence="1">
    <location>
        <begin position="194"/>
        <end position="213"/>
    </location>
</feature>
<dbReference type="EMBL" id="CP027783">
    <property type="protein sequence ID" value="AYW48104.1"/>
    <property type="molecule type" value="Genomic_DNA"/>
</dbReference>
<evidence type="ECO:0000313" key="3">
    <source>
        <dbReference type="EMBL" id="GMA72232.1"/>
    </source>
</evidence>
<proteinExistence type="predicted"/>
<keyword evidence="4" id="KW-1185">Reference proteome</keyword>
<feature type="transmembrane region" description="Helical" evidence="1">
    <location>
        <begin position="165"/>
        <end position="187"/>
    </location>
</feature>
<reference evidence="3 5" key="2">
    <citation type="journal article" date="2014" name="Int. J. Syst. Evol. Microbiol.">
        <title>Complete genome sequence of Corynebacterium casei LMG S-19264T (=DSM 44701T), isolated from a smear-ripened cheese.</title>
        <authorList>
            <consortium name="US DOE Joint Genome Institute (JGI-PGF)"/>
            <person name="Walter F."/>
            <person name="Albersmeier A."/>
            <person name="Kalinowski J."/>
            <person name="Ruckert C."/>
        </authorList>
    </citation>
    <scope>NUCLEOTIDE SEQUENCE [LARGE SCALE GENOMIC DNA]</scope>
    <source>
        <strain evidence="3 5">NBRC 114545</strain>
    </source>
</reference>
<reference evidence="2 4" key="1">
    <citation type="journal article" date="2012" name="Int. J. Syst. Evol. Microbiol.">
        <title>Characterization of Tetragenococcus strains from sugar thick juice reveals a novel species, Tetragenococcus osmophilus sp. nov., and divides Tetragenococcus halophilus into two subspecies, T. halophilus subsp. halophilus subsp. nov. and T. halophilus subsp. flandriensis subsp. nov.</title>
        <authorList>
            <person name="Juste A."/>
            <person name="Van Trappen S."/>
            <person name="Verreth C."/>
            <person name="Cleenwerck I."/>
            <person name="De Vos P."/>
            <person name="Lievens B."/>
            <person name="Willems K.A."/>
        </authorList>
    </citation>
    <scope>NUCLEOTIDE SEQUENCE [LARGE SCALE GENOMIC DNA]</scope>
    <source>
        <strain evidence="2 4">JCM 31126</strain>
    </source>
</reference>
<dbReference type="EMBL" id="BSUW01000001">
    <property type="protein sequence ID" value="GMA72232.1"/>
    <property type="molecule type" value="Genomic_DNA"/>
</dbReference>